<evidence type="ECO:0000313" key="3">
    <source>
        <dbReference type="Proteomes" id="UP000320791"/>
    </source>
</evidence>
<feature type="transmembrane region" description="Helical" evidence="1">
    <location>
        <begin position="7"/>
        <end position="25"/>
    </location>
</feature>
<reference evidence="2 3" key="1">
    <citation type="submission" date="2019-08" db="EMBL/GenBank/DDBJ databases">
        <authorList>
            <person name="Lei W."/>
        </authorList>
    </citation>
    <scope>NUCLEOTIDE SEQUENCE [LARGE SCALE GENOMIC DNA]</scope>
    <source>
        <strain evidence="2 3">CCUG 58627</strain>
    </source>
</reference>
<keyword evidence="3" id="KW-1185">Reference proteome</keyword>
<keyword evidence="1" id="KW-0472">Membrane</keyword>
<name>A0A5C5U4X6_9CORY</name>
<organism evidence="2 3">
    <name type="scientific">Corynebacterium canis</name>
    <dbReference type="NCBI Taxonomy" id="679663"/>
    <lineage>
        <taxon>Bacteria</taxon>
        <taxon>Bacillati</taxon>
        <taxon>Actinomycetota</taxon>
        <taxon>Actinomycetes</taxon>
        <taxon>Mycobacteriales</taxon>
        <taxon>Corynebacteriaceae</taxon>
        <taxon>Corynebacterium</taxon>
    </lineage>
</organism>
<keyword evidence="1" id="KW-1133">Transmembrane helix</keyword>
<dbReference type="PANTHER" id="PTHR35813:SF1">
    <property type="entry name" value="INNER MEMBRANE PROTEIN YBAN"/>
    <property type="match status" value="1"/>
</dbReference>
<evidence type="ECO:0000256" key="1">
    <source>
        <dbReference type="SAM" id="Phobius"/>
    </source>
</evidence>
<feature type="transmembrane region" description="Helical" evidence="1">
    <location>
        <begin position="95"/>
        <end position="114"/>
    </location>
</feature>
<protein>
    <submittedName>
        <fullName evidence="2">DUF454 domain-containing protein</fullName>
    </submittedName>
</protein>
<dbReference type="PIRSF" id="PIRSF016789">
    <property type="entry name" value="DUF454"/>
    <property type="match status" value="1"/>
</dbReference>
<keyword evidence="1" id="KW-0812">Transmembrane</keyword>
<dbReference type="AlphaFoldDB" id="A0A5C5U4X6"/>
<dbReference type="EMBL" id="VOHM01000031">
    <property type="protein sequence ID" value="TWT21034.1"/>
    <property type="molecule type" value="Genomic_DNA"/>
</dbReference>
<dbReference type="PANTHER" id="PTHR35813">
    <property type="entry name" value="INNER MEMBRANE PROTEIN YBAN"/>
    <property type="match status" value="1"/>
</dbReference>
<evidence type="ECO:0000313" key="2">
    <source>
        <dbReference type="EMBL" id="TWT21034.1"/>
    </source>
</evidence>
<dbReference type="Pfam" id="PF04304">
    <property type="entry name" value="DUF454"/>
    <property type="match status" value="1"/>
</dbReference>
<accession>A0A5C5U4X6</accession>
<dbReference type="GO" id="GO:0005886">
    <property type="term" value="C:plasma membrane"/>
    <property type="evidence" value="ECO:0007669"/>
    <property type="project" value="TreeGrafter"/>
</dbReference>
<dbReference type="RefSeq" id="WP_146325464.1">
    <property type="nucleotide sequence ID" value="NZ_BAABLR010000025.1"/>
</dbReference>
<gene>
    <name evidence="2" type="ORF">FRX94_11370</name>
</gene>
<comment type="caution">
    <text evidence="2">The sequence shown here is derived from an EMBL/GenBank/DDBJ whole genome shotgun (WGS) entry which is preliminary data.</text>
</comment>
<sequence length="138" mass="14776">MKTVYKVVGLLSLGVGAVGVVLPLLPTTPFLLLAAFCFARSSERLHAYLYGHSVFGGYLQRYESGALTVSDKLRTLALLWIGLGCSAFFTGKLPVYIVLGVIGTAVTIHLLLMAPKKKRTPDAADEHPVEVCQTNPGS</sequence>
<dbReference type="Proteomes" id="UP000320791">
    <property type="component" value="Unassembled WGS sequence"/>
</dbReference>
<dbReference type="InterPro" id="IPR007401">
    <property type="entry name" value="DUF454"/>
</dbReference>
<proteinExistence type="predicted"/>
<dbReference type="OrthoDB" id="4422381at2"/>